<dbReference type="InterPro" id="IPR004839">
    <property type="entry name" value="Aminotransferase_I/II_large"/>
</dbReference>
<keyword evidence="5 9" id="KW-0028">Amino-acid biosynthesis</keyword>
<evidence type="ECO:0000256" key="5">
    <source>
        <dbReference type="ARBA" id="ARBA00022605"/>
    </source>
</evidence>
<evidence type="ECO:0000256" key="1">
    <source>
        <dbReference type="ARBA" id="ARBA00001933"/>
    </source>
</evidence>
<dbReference type="PANTHER" id="PTHR42885:SF2">
    <property type="entry name" value="HISTIDINOL-PHOSPHATE AMINOTRANSFERASE"/>
    <property type="match status" value="1"/>
</dbReference>
<evidence type="ECO:0000256" key="7">
    <source>
        <dbReference type="ARBA" id="ARBA00022898"/>
    </source>
</evidence>
<dbReference type="GO" id="GO:0004400">
    <property type="term" value="F:histidinol-phosphate transaminase activity"/>
    <property type="evidence" value="ECO:0007669"/>
    <property type="project" value="UniProtKB-UniRule"/>
</dbReference>
<dbReference type="PROSITE" id="PS00599">
    <property type="entry name" value="AA_TRANSFER_CLASS_2"/>
    <property type="match status" value="1"/>
</dbReference>
<keyword evidence="7 9" id="KW-0663">Pyridoxal phosphate</keyword>
<dbReference type="RefSeq" id="WP_154576996.1">
    <property type="nucleotide sequence ID" value="NZ_VUMO01000018.1"/>
</dbReference>
<keyword evidence="4 9" id="KW-0032">Aminotransferase</keyword>
<evidence type="ECO:0000256" key="2">
    <source>
        <dbReference type="ARBA" id="ARBA00007970"/>
    </source>
</evidence>
<dbReference type="CDD" id="cd00609">
    <property type="entry name" value="AAT_like"/>
    <property type="match status" value="1"/>
</dbReference>
<comment type="pathway">
    <text evidence="9">Amino-acid biosynthesis; L-histidine biosynthesis; L-histidine from 5-phospho-alpha-D-ribose 1-diphosphate: step 7/9.</text>
</comment>
<dbReference type="InterPro" id="IPR001917">
    <property type="entry name" value="Aminotrans_II_pyridoxalP_BS"/>
</dbReference>
<dbReference type="PANTHER" id="PTHR42885">
    <property type="entry name" value="HISTIDINOL-PHOSPHATE AMINOTRANSFERASE-RELATED"/>
    <property type="match status" value="1"/>
</dbReference>
<dbReference type="InterPro" id="IPR015421">
    <property type="entry name" value="PyrdxlP-dep_Trfase_major"/>
</dbReference>
<name>A0A7X2NHM3_9FIRM</name>
<dbReference type="EC" id="2.6.1.9" evidence="9"/>
<evidence type="ECO:0000256" key="6">
    <source>
        <dbReference type="ARBA" id="ARBA00022679"/>
    </source>
</evidence>
<dbReference type="Gene3D" id="3.90.1150.10">
    <property type="entry name" value="Aspartate Aminotransferase, domain 1"/>
    <property type="match status" value="1"/>
</dbReference>
<reference evidence="11 12" key="1">
    <citation type="submission" date="2019-08" db="EMBL/GenBank/DDBJ databases">
        <title>In-depth cultivation of the pig gut microbiome towards novel bacterial diversity and tailored functional studies.</title>
        <authorList>
            <person name="Wylensek D."/>
            <person name="Hitch T.C.A."/>
            <person name="Clavel T."/>
        </authorList>
    </citation>
    <scope>NUCLEOTIDE SEQUENCE [LARGE SCALE GENOMIC DNA]</scope>
    <source>
        <strain evidence="11 12">RF-744-FAT-4</strain>
    </source>
</reference>
<feature type="modified residue" description="N6-(pyridoxal phosphate)lysine" evidence="9">
    <location>
        <position position="214"/>
    </location>
</feature>
<comment type="subunit">
    <text evidence="3 9">Homodimer.</text>
</comment>
<comment type="caution">
    <text evidence="11">The sequence shown here is derived from an EMBL/GenBank/DDBJ whole genome shotgun (WGS) entry which is preliminary data.</text>
</comment>
<organism evidence="11 12">
    <name type="scientific">Pseudoramibacter porci</name>
    <dbReference type="NCBI Taxonomy" id="2606631"/>
    <lineage>
        <taxon>Bacteria</taxon>
        <taxon>Bacillati</taxon>
        <taxon>Bacillota</taxon>
        <taxon>Clostridia</taxon>
        <taxon>Eubacteriales</taxon>
        <taxon>Eubacteriaceae</taxon>
        <taxon>Pseudoramibacter</taxon>
    </lineage>
</organism>
<dbReference type="UniPathway" id="UPA00031">
    <property type="reaction ID" value="UER00012"/>
</dbReference>
<dbReference type="GO" id="GO:0030170">
    <property type="term" value="F:pyridoxal phosphate binding"/>
    <property type="evidence" value="ECO:0007669"/>
    <property type="project" value="InterPro"/>
</dbReference>
<dbReference type="InterPro" id="IPR015424">
    <property type="entry name" value="PyrdxlP-dep_Trfase"/>
</dbReference>
<dbReference type="EMBL" id="VUMO01000018">
    <property type="protein sequence ID" value="MSS20631.1"/>
    <property type="molecule type" value="Genomic_DNA"/>
</dbReference>
<keyword evidence="8 9" id="KW-0368">Histidine biosynthesis</keyword>
<dbReference type="InterPro" id="IPR005861">
    <property type="entry name" value="HisP_aminotrans"/>
</dbReference>
<feature type="domain" description="Aminotransferase class I/classII large" evidence="10">
    <location>
        <begin position="27"/>
        <end position="349"/>
    </location>
</feature>
<gene>
    <name evidence="9 11" type="primary">hisC</name>
    <name evidence="11" type="ORF">FYJ52_09520</name>
</gene>
<sequence length="355" mass="39600">MTPDFTRPCVKDLEAYKVVPPDYNIIVNANENPFDFPDALKKELNDTILDMSLNRYPDPSATALREQLSDYTGIDADQIICGCGSDEIMSMLNQTFINPGDVVISHAPSFSMYQIWSVIGGADFVWVPDTEDLTPDVENIINTAKRTNAKMIYLCSPNNPTGSLLPRHDVADILEETNALVVLDEAYIEFKKEGDLTEIVNEYNNVIVLRTLSKAFGLAGIRCGYAVGPKPLIDMMYKVKSPYNLNKLTQAAAVIALKHRDTLLENVTILNSERQRLYEFLKGLKGITRVYPTASNFIYFEVPDGAPLYAALLDEGILVKYLKHDVSDDVDHIRLTVGSPEENDAVIKVLKRSLS</sequence>
<dbReference type="Pfam" id="PF00155">
    <property type="entry name" value="Aminotran_1_2"/>
    <property type="match status" value="1"/>
</dbReference>
<dbReference type="NCBIfam" id="TIGR01141">
    <property type="entry name" value="hisC"/>
    <property type="match status" value="1"/>
</dbReference>
<evidence type="ECO:0000256" key="4">
    <source>
        <dbReference type="ARBA" id="ARBA00022576"/>
    </source>
</evidence>
<evidence type="ECO:0000256" key="3">
    <source>
        <dbReference type="ARBA" id="ARBA00011738"/>
    </source>
</evidence>
<dbReference type="HAMAP" id="MF_01023">
    <property type="entry name" value="HisC_aminotrans_2"/>
    <property type="match status" value="1"/>
</dbReference>
<protein>
    <recommendedName>
        <fullName evidence="9">Histidinol-phosphate aminotransferase</fullName>
        <ecNumber evidence="9">2.6.1.9</ecNumber>
    </recommendedName>
    <alternativeName>
        <fullName evidence="9">Imidazole acetol-phosphate transaminase</fullName>
    </alternativeName>
</protein>
<evidence type="ECO:0000313" key="11">
    <source>
        <dbReference type="EMBL" id="MSS20631.1"/>
    </source>
</evidence>
<evidence type="ECO:0000259" key="10">
    <source>
        <dbReference type="Pfam" id="PF00155"/>
    </source>
</evidence>
<comment type="similarity">
    <text evidence="2 9">Belongs to the class-II pyridoxal-phosphate-dependent aminotransferase family. Histidinol-phosphate aminotransferase subfamily.</text>
</comment>
<dbReference type="SUPFAM" id="SSF53383">
    <property type="entry name" value="PLP-dependent transferases"/>
    <property type="match status" value="1"/>
</dbReference>
<evidence type="ECO:0000313" key="12">
    <source>
        <dbReference type="Proteomes" id="UP000461754"/>
    </source>
</evidence>
<dbReference type="InterPro" id="IPR015422">
    <property type="entry name" value="PyrdxlP-dep_Trfase_small"/>
</dbReference>
<accession>A0A7X2NHM3</accession>
<keyword evidence="12" id="KW-1185">Reference proteome</keyword>
<proteinExistence type="inferred from homology"/>
<dbReference type="Gene3D" id="3.40.640.10">
    <property type="entry name" value="Type I PLP-dependent aspartate aminotransferase-like (Major domain)"/>
    <property type="match status" value="1"/>
</dbReference>
<dbReference type="AlphaFoldDB" id="A0A7X2NHM3"/>
<comment type="catalytic activity">
    <reaction evidence="9">
        <text>L-histidinol phosphate + 2-oxoglutarate = 3-(imidazol-4-yl)-2-oxopropyl phosphate + L-glutamate</text>
        <dbReference type="Rhea" id="RHEA:23744"/>
        <dbReference type="ChEBI" id="CHEBI:16810"/>
        <dbReference type="ChEBI" id="CHEBI:29985"/>
        <dbReference type="ChEBI" id="CHEBI:57766"/>
        <dbReference type="ChEBI" id="CHEBI:57980"/>
        <dbReference type="EC" id="2.6.1.9"/>
    </reaction>
</comment>
<evidence type="ECO:0000256" key="9">
    <source>
        <dbReference type="HAMAP-Rule" id="MF_01023"/>
    </source>
</evidence>
<keyword evidence="6 9" id="KW-0808">Transferase</keyword>
<dbReference type="GO" id="GO:0000105">
    <property type="term" value="P:L-histidine biosynthetic process"/>
    <property type="evidence" value="ECO:0007669"/>
    <property type="project" value="UniProtKB-UniRule"/>
</dbReference>
<dbReference type="Proteomes" id="UP000461754">
    <property type="component" value="Unassembled WGS sequence"/>
</dbReference>
<comment type="cofactor">
    <cofactor evidence="1 9">
        <name>pyridoxal 5'-phosphate</name>
        <dbReference type="ChEBI" id="CHEBI:597326"/>
    </cofactor>
</comment>
<evidence type="ECO:0000256" key="8">
    <source>
        <dbReference type="ARBA" id="ARBA00023102"/>
    </source>
</evidence>